<dbReference type="EMBL" id="NHRJ02000001">
    <property type="protein sequence ID" value="PZE22904.1"/>
    <property type="molecule type" value="Genomic_DNA"/>
</dbReference>
<evidence type="ECO:0000313" key="1">
    <source>
        <dbReference type="EMBL" id="PZE22904.1"/>
    </source>
</evidence>
<proteinExistence type="predicted"/>
<comment type="caution">
    <text evidence="1">The sequence shown here is derived from an EMBL/GenBank/DDBJ whole genome shotgun (WGS) entry which is preliminary data.</text>
</comment>
<name>A0A2W1NFX8_PAEXE</name>
<reference evidence="1" key="1">
    <citation type="submission" date="2018-06" db="EMBL/GenBank/DDBJ databases">
        <title>Paenibacillus xerothermodurans sp. nov. an extremely dry heat resistant spore forming bacterium isolated from the soil of Cape Canaveral, Florida.</title>
        <authorList>
            <person name="Seuylemezian A."/>
            <person name="Kaur N."/>
            <person name="Patil P."/>
            <person name="Patil P."/>
            <person name="Mayilraj S."/>
            <person name="Vaishampayan P."/>
        </authorList>
    </citation>
    <scope>NUCLEOTIDE SEQUENCE [LARGE SCALE GENOMIC DNA]</scope>
    <source>
        <strain evidence="1">ATCC 27380</strain>
    </source>
</reference>
<protein>
    <submittedName>
        <fullName evidence="1">Uncharacterized protein</fullName>
    </submittedName>
</protein>
<keyword evidence="2" id="KW-1185">Reference proteome</keyword>
<dbReference type="AlphaFoldDB" id="A0A2W1NFX8"/>
<evidence type="ECO:0000313" key="2">
    <source>
        <dbReference type="Proteomes" id="UP000214746"/>
    </source>
</evidence>
<organism evidence="1 2">
    <name type="scientific">Paenibacillus xerothermodurans</name>
    <dbReference type="NCBI Taxonomy" id="1977292"/>
    <lineage>
        <taxon>Bacteria</taxon>
        <taxon>Bacillati</taxon>
        <taxon>Bacillota</taxon>
        <taxon>Bacilli</taxon>
        <taxon>Bacillales</taxon>
        <taxon>Paenibacillaceae</taxon>
        <taxon>Paenibacillus</taxon>
    </lineage>
</organism>
<sequence>MAYFHSPEQARSVVPKLKALRAAGVSVDRIGEFRGDGVSETINPLTGDFRSLSYLTLTAETLSKNDRILAAASVDASGLSAGQPEDYMGDFDGTDRRNILLTAVVDERNYEHALRVVHEAGGRA</sequence>
<gene>
    <name evidence="1" type="ORF">CBW46_002845</name>
</gene>
<accession>A0A2W1NFX8</accession>
<dbReference type="OrthoDB" id="2375806at2"/>
<dbReference type="Proteomes" id="UP000214746">
    <property type="component" value="Unassembled WGS sequence"/>
</dbReference>